<feature type="domain" description="Type II secretion system protein GspF" evidence="12">
    <location>
        <begin position="268"/>
        <end position="390"/>
    </location>
</feature>
<reference evidence="14" key="1">
    <citation type="submission" date="2017-09" db="EMBL/GenBank/DDBJ databases">
        <title>Depth-based differentiation of microbial function through sediment-hosted aquifers and enrichment of novel symbionts in the deep terrestrial subsurface.</title>
        <authorList>
            <person name="Probst A.J."/>
            <person name="Ladd B."/>
            <person name="Jarett J.K."/>
            <person name="Geller-Mcgrath D.E."/>
            <person name="Sieber C.M.K."/>
            <person name="Emerson J.B."/>
            <person name="Anantharaman K."/>
            <person name="Thomas B.C."/>
            <person name="Malmstrom R."/>
            <person name="Stieglmeier M."/>
            <person name="Klingl A."/>
            <person name="Woyke T."/>
            <person name="Ryan C.M."/>
            <person name="Banfield J.F."/>
        </authorList>
    </citation>
    <scope>NUCLEOTIDE SEQUENCE [LARGE SCALE GENOMIC DNA]</scope>
</reference>
<feature type="compositionally biased region" description="Pro residues" evidence="10">
    <location>
        <begin position="1"/>
        <end position="10"/>
    </location>
</feature>
<evidence type="ECO:0000256" key="11">
    <source>
        <dbReference type="SAM" id="Phobius"/>
    </source>
</evidence>
<evidence type="ECO:0000256" key="7">
    <source>
        <dbReference type="ARBA" id="ARBA00022989"/>
    </source>
</evidence>
<keyword evidence="8 11" id="KW-0472">Membrane</keyword>
<evidence type="ECO:0000256" key="1">
    <source>
        <dbReference type="ARBA" id="ARBA00004429"/>
    </source>
</evidence>
<sequence length="400" mass="44933">MEDIKTPPPQNTEAPAPAQTEENKISPEQAVAQQDGGVNVKIFKGGVDFKNMFVRVPLQDRVMFAKHMSVGLHAGMTMQKSLELIRSQTKSKSFKKILGKLIEDTTNGMFLSTSMDRYRSVFGDLFINIVRVGENSGTLIENLQYLAVELKKKKALQSKVRGAMIYPSIILVATIGIVGSLMLGVFPKILPVFSNLNIELPITTRILIALSKFLTAYTAWIAVAIFLLIVLFWFLSHYEFFKYAWHHIILKTPIIGKISQKVNSASISRVMGLLLKSGVQIIEAVDITAHALDNRVYRQELMKAEEKLRRGEYLSVYLKQHPHLFLPILTNMIEVGENTGNLTDNLDYLSQYYEEEVDEVLKNLSSIIEPILLLTMGLLVGFIALSVITPIYKISQSLTL</sequence>
<dbReference type="Pfam" id="PF00482">
    <property type="entry name" value="T2SSF"/>
    <property type="match status" value="2"/>
</dbReference>
<keyword evidence="4" id="KW-1003">Cell membrane</keyword>
<evidence type="ECO:0000256" key="6">
    <source>
        <dbReference type="ARBA" id="ARBA00022692"/>
    </source>
</evidence>
<dbReference type="PRINTS" id="PR00812">
    <property type="entry name" value="BCTERIALGSPF"/>
</dbReference>
<protein>
    <recommendedName>
        <fullName evidence="12">Type II secretion system protein GspF domain-containing protein</fullName>
    </recommendedName>
</protein>
<dbReference type="FunFam" id="1.20.81.30:FF:000001">
    <property type="entry name" value="Type II secretion system protein F"/>
    <property type="match status" value="1"/>
</dbReference>
<evidence type="ECO:0000259" key="12">
    <source>
        <dbReference type="Pfam" id="PF00482"/>
    </source>
</evidence>
<evidence type="ECO:0000256" key="3">
    <source>
        <dbReference type="ARBA" id="ARBA00022448"/>
    </source>
</evidence>
<evidence type="ECO:0000256" key="5">
    <source>
        <dbReference type="ARBA" id="ARBA00022519"/>
    </source>
</evidence>
<dbReference type="AlphaFoldDB" id="A0A2H0USN1"/>
<feature type="domain" description="Type II secretion system protein GspF" evidence="12">
    <location>
        <begin position="64"/>
        <end position="187"/>
    </location>
</feature>
<feature type="transmembrane region" description="Helical" evidence="11">
    <location>
        <begin position="206"/>
        <end position="235"/>
    </location>
</feature>
<dbReference type="InterPro" id="IPR018076">
    <property type="entry name" value="T2SS_GspF_dom"/>
</dbReference>
<dbReference type="Gene3D" id="1.20.81.30">
    <property type="entry name" value="Type II secretion system (T2SS), domain F"/>
    <property type="match status" value="2"/>
</dbReference>
<name>A0A2H0USN1_9BACT</name>
<dbReference type="GO" id="GO:0009306">
    <property type="term" value="P:protein secretion"/>
    <property type="evidence" value="ECO:0007669"/>
    <property type="project" value="InterPro"/>
</dbReference>
<feature type="transmembrane region" description="Helical" evidence="11">
    <location>
        <begin position="163"/>
        <end position="186"/>
    </location>
</feature>
<evidence type="ECO:0000256" key="2">
    <source>
        <dbReference type="ARBA" id="ARBA00005745"/>
    </source>
</evidence>
<comment type="similarity">
    <text evidence="2 9">Belongs to the GSP F family.</text>
</comment>
<dbReference type="PANTHER" id="PTHR30012">
    <property type="entry name" value="GENERAL SECRETION PATHWAY PROTEIN"/>
    <property type="match status" value="1"/>
</dbReference>
<dbReference type="GO" id="GO:0005886">
    <property type="term" value="C:plasma membrane"/>
    <property type="evidence" value="ECO:0007669"/>
    <property type="project" value="UniProtKB-SubCell"/>
</dbReference>
<keyword evidence="3 9" id="KW-0813">Transport</keyword>
<dbReference type="InterPro" id="IPR042094">
    <property type="entry name" value="T2SS_GspF_sf"/>
</dbReference>
<organism evidence="13 14">
    <name type="scientific">Candidatus Harrisonbacteria bacterium CG10_big_fil_rev_8_21_14_0_10_44_23</name>
    <dbReference type="NCBI Taxonomy" id="1974585"/>
    <lineage>
        <taxon>Bacteria</taxon>
        <taxon>Candidatus Harrisoniibacteriota</taxon>
    </lineage>
</organism>
<evidence type="ECO:0000256" key="8">
    <source>
        <dbReference type="ARBA" id="ARBA00023136"/>
    </source>
</evidence>
<evidence type="ECO:0000313" key="13">
    <source>
        <dbReference type="EMBL" id="PIR88666.1"/>
    </source>
</evidence>
<keyword evidence="5" id="KW-0997">Cell inner membrane</keyword>
<dbReference type="InterPro" id="IPR001992">
    <property type="entry name" value="T2SS_GspF/T4SS_PilC_CS"/>
</dbReference>
<dbReference type="PROSITE" id="PS00874">
    <property type="entry name" value="T2SP_F"/>
    <property type="match status" value="1"/>
</dbReference>
<keyword evidence="7 11" id="KW-1133">Transmembrane helix</keyword>
<gene>
    <name evidence="13" type="ORF">COU09_01070</name>
</gene>
<evidence type="ECO:0000313" key="14">
    <source>
        <dbReference type="Proteomes" id="UP000229615"/>
    </source>
</evidence>
<feature type="transmembrane region" description="Helical" evidence="11">
    <location>
        <begin position="371"/>
        <end position="392"/>
    </location>
</feature>
<evidence type="ECO:0000256" key="10">
    <source>
        <dbReference type="SAM" id="MobiDB-lite"/>
    </source>
</evidence>
<proteinExistence type="inferred from homology"/>
<keyword evidence="6 9" id="KW-0812">Transmembrane</keyword>
<dbReference type="Proteomes" id="UP000229615">
    <property type="component" value="Unassembled WGS sequence"/>
</dbReference>
<evidence type="ECO:0000256" key="4">
    <source>
        <dbReference type="ARBA" id="ARBA00022475"/>
    </source>
</evidence>
<evidence type="ECO:0000256" key="9">
    <source>
        <dbReference type="RuleBase" id="RU003923"/>
    </source>
</evidence>
<feature type="region of interest" description="Disordered" evidence="10">
    <location>
        <begin position="1"/>
        <end position="25"/>
    </location>
</feature>
<accession>A0A2H0USN1</accession>
<dbReference type="InterPro" id="IPR003004">
    <property type="entry name" value="GspF/PilC"/>
</dbReference>
<comment type="caution">
    <text evidence="13">The sequence shown here is derived from an EMBL/GenBank/DDBJ whole genome shotgun (WGS) entry which is preliminary data.</text>
</comment>
<dbReference type="EMBL" id="PFBB01000012">
    <property type="protein sequence ID" value="PIR88666.1"/>
    <property type="molecule type" value="Genomic_DNA"/>
</dbReference>
<dbReference type="PANTHER" id="PTHR30012:SF0">
    <property type="entry name" value="TYPE II SECRETION SYSTEM PROTEIN F-RELATED"/>
    <property type="match status" value="1"/>
</dbReference>
<comment type="subcellular location">
    <subcellularLocation>
        <location evidence="1">Cell inner membrane</location>
        <topology evidence="1">Multi-pass membrane protein</topology>
    </subcellularLocation>
    <subcellularLocation>
        <location evidence="9">Cell membrane</location>
        <topology evidence="9">Multi-pass membrane protein</topology>
    </subcellularLocation>
</comment>